<dbReference type="GO" id="GO:0042274">
    <property type="term" value="P:ribosomal small subunit biogenesis"/>
    <property type="evidence" value="ECO:0007669"/>
    <property type="project" value="TreeGrafter"/>
</dbReference>
<evidence type="ECO:0000256" key="2">
    <source>
        <dbReference type="ARBA" id="ARBA00005904"/>
    </source>
</evidence>
<evidence type="ECO:0000313" key="7">
    <source>
        <dbReference type="EMBL" id="VBB26554.1"/>
    </source>
</evidence>
<feature type="region of interest" description="Disordered" evidence="4">
    <location>
        <begin position="153"/>
        <end position="186"/>
    </location>
</feature>
<organism evidence="7 8">
    <name type="scientific">Acanthocheilonema viteae</name>
    <name type="common">Filarial nematode worm</name>
    <name type="synonym">Dipetalonema viteae</name>
    <dbReference type="NCBI Taxonomy" id="6277"/>
    <lineage>
        <taxon>Eukaryota</taxon>
        <taxon>Metazoa</taxon>
        <taxon>Ecdysozoa</taxon>
        <taxon>Nematoda</taxon>
        <taxon>Chromadorea</taxon>
        <taxon>Rhabditida</taxon>
        <taxon>Spirurina</taxon>
        <taxon>Spiruromorpha</taxon>
        <taxon>Filarioidea</taxon>
        <taxon>Onchocercidae</taxon>
        <taxon>Acanthocheilonema</taxon>
    </lineage>
</organism>
<dbReference type="EMBL" id="UPTC01000117">
    <property type="protein sequence ID" value="VBB26554.1"/>
    <property type="molecule type" value="Genomic_DNA"/>
</dbReference>
<keyword evidence="5" id="KW-0812">Transmembrane</keyword>
<keyword evidence="8" id="KW-1185">Reference proteome</keyword>
<protein>
    <recommendedName>
        <fullName evidence="6">Ribosomal RNA-processing protein 14/surfeit locus protein 6 C-terminal domain-containing protein</fullName>
    </recommendedName>
</protein>
<feature type="compositionally biased region" description="Basic residues" evidence="4">
    <location>
        <begin position="226"/>
        <end position="243"/>
    </location>
</feature>
<proteinExistence type="inferred from homology"/>
<dbReference type="InterPro" id="IPR007019">
    <property type="entry name" value="SURF6"/>
</dbReference>
<evidence type="ECO:0000256" key="3">
    <source>
        <dbReference type="ARBA" id="ARBA00023242"/>
    </source>
</evidence>
<feature type="domain" description="Ribosomal RNA-processing protein 14/surfeit locus protein 6 C-terminal" evidence="6">
    <location>
        <begin position="221"/>
        <end position="401"/>
    </location>
</feature>
<keyword evidence="3" id="KW-0539">Nucleus</keyword>
<gene>
    <name evidence="7" type="ORF">NAV_LOCUS1384</name>
</gene>
<reference evidence="7 8" key="1">
    <citation type="submission" date="2018-08" db="EMBL/GenBank/DDBJ databases">
        <authorList>
            <person name="Laetsch R D."/>
            <person name="Stevens L."/>
            <person name="Kumar S."/>
            <person name="Blaxter L. M."/>
        </authorList>
    </citation>
    <scope>NUCLEOTIDE SEQUENCE [LARGE SCALE GENOMIC DNA]</scope>
</reference>
<keyword evidence="5" id="KW-0472">Membrane</keyword>
<comment type="subcellular location">
    <subcellularLocation>
        <location evidence="1">Nucleus</location>
    </subcellularLocation>
</comment>
<dbReference type="GO" id="GO:0005730">
    <property type="term" value="C:nucleolus"/>
    <property type="evidence" value="ECO:0007669"/>
    <property type="project" value="TreeGrafter"/>
</dbReference>
<dbReference type="InterPro" id="IPR029190">
    <property type="entry name" value="Rrp14/SURF6_C"/>
</dbReference>
<dbReference type="PANTHER" id="PTHR14369">
    <property type="entry name" value="SURFEIT LOCUS PROTEIN 6"/>
    <property type="match status" value="1"/>
</dbReference>
<dbReference type="STRING" id="6277.A0A498S543"/>
<dbReference type="Proteomes" id="UP000276991">
    <property type="component" value="Unassembled WGS sequence"/>
</dbReference>
<feature type="region of interest" description="Disordered" evidence="4">
    <location>
        <begin position="222"/>
        <end position="276"/>
    </location>
</feature>
<feature type="transmembrane region" description="Helical" evidence="5">
    <location>
        <begin position="512"/>
        <end position="534"/>
    </location>
</feature>
<evidence type="ECO:0000256" key="5">
    <source>
        <dbReference type="SAM" id="Phobius"/>
    </source>
</evidence>
<feature type="compositionally biased region" description="Basic and acidic residues" evidence="4">
    <location>
        <begin position="253"/>
        <end position="276"/>
    </location>
</feature>
<dbReference type="Pfam" id="PF04935">
    <property type="entry name" value="SURF6"/>
    <property type="match status" value="1"/>
</dbReference>
<dbReference type="OrthoDB" id="444809at2759"/>
<keyword evidence="5" id="KW-1133">Transmembrane helix</keyword>
<dbReference type="PANTHER" id="PTHR14369:SF0">
    <property type="entry name" value="SURFEIT LOCUS PROTEIN 6"/>
    <property type="match status" value="1"/>
</dbReference>
<dbReference type="AlphaFoldDB" id="A0A498S543"/>
<evidence type="ECO:0000259" key="6">
    <source>
        <dbReference type="Pfam" id="PF04935"/>
    </source>
</evidence>
<evidence type="ECO:0000256" key="4">
    <source>
        <dbReference type="SAM" id="MobiDB-lite"/>
    </source>
</evidence>
<comment type="similarity">
    <text evidence="2">Belongs to the SURF6 family.</text>
</comment>
<name>A0A498S543_ACAVI</name>
<sequence length="605" mass="70979">MLSKEDREKLLGKCIEIDKIIKRNIDLIPITNWQFDDETLEKLREQKHRIVDEHLTGEQKRKLSKASKQRLARGIGVNCQKITDVLDWMAKNCNNTKPLKPVIVSKAMRELKNTKNMKPKTSKSIDFEASDADNPTRSFAEVLKNESFVNGTACASNNGKKLPRIRDNSTSDIESSAPLAGTSTVAPADALEGRKLALKKLQEKLEQFKAKRRGKMTAYEYEEKRKLKRRMSKLKMKERRKNAKQQIKNSRLPSDEVVPKKRSKLERQSEPGKMEEKDDKLIFSKFDFIVRDEKQKKTKKDKRDKFTGKDYKRLLEKAEKREERLEQVWSKNPEKAFRIEKNIQWKKALSRAEGQKVKDNPDLLRKSLKKKEKIKEWRKKKWANRVEHTLQMQARKQEKRMMTATSIHLLLILMISKVACYDTLIPNFSILEDDILQVKRENPRRFKRTPYDYRGYSESHFYGIQTKINNQFAEFMLQAATFATNVQRDRAFYYNAAKTCKLLRRHIIALHFVIYTIAVVIPSILGLILAAFVWRSLVRQIDEIVMAPPDGVELPPLTNKPPGFYVPLHRRPIIYLQLAKEKCFGKKGTYHENILRRRKRIIKKR</sequence>
<evidence type="ECO:0000256" key="1">
    <source>
        <dbReference type="ARBA" id="ARBA00004123"/>
    </source>
</evidence>
<accession>A0A498S543</accession>
<dbReference type="GO" id="GO:0003677">
    <property type="term" value="F:DNA binding"/>
    <property type="evidence" value="ECO:0007669"/>
    <property type="project" value="TreeGrafter"/>
</dbReference>
<dbReference type="GO" id="GO:0003723">
    <property type="term" value="F:RNA binding"/>
    <property type="evidence" value="ECO:0007669"/>
    <property type="project" value="TreeGrafter"/>
</dbReference>
<evidence type="ECO:0000313" key="8">
    <source>
        <dbReference type="Proteomes" id="UP000276991"/>
    </source>
</evidence>
<dbReference type="GO" id="GO:0042273">
    <property type="term" value="P:ribosomal large subunit biogenesis"/>
    <property type="evidence" value="ECO:0007669"/>
    <property type="project" value="TreeGrafter"/>
</dbReference>